<accession>A0ACC0XL64</accession>
<dbReference type="EMBL" id="CM047746">
    <property type="protein sequence ID" value="KAJ0020019.1"/>
    <property type="molecule type" value="Genomic_DNA"/>
</dbReference>
<proteinExistence type="predicted"/>
<protein>
    <submittedName>
        <fullName evidence="1">Uncharacterized protein</fullName>
    </submittedName>
</protein>
<keyword evidence="2" id="KW-1185">Reference proteome</keyword>
<evidence type="ECO:0000313" key="1">
    <source>
        <dbReference type="EMBL" id="KAJ0020019.1"/>
    </source>
</evidence>
<name>A0ACC0XL64_9ROSI</name>
<organism evidence="1 2">
    <name type="scientific">Pistacia integerrima</name>
    <dbReference type="NCBI Taxonomy" id="434235"/>
    <lineage>
        <taxon>Eukaryota</taxon>
        <taxon>Viridiplantae</taxon>
        <taxon>Streptophyta</taxon>
        <taxon>Embryophyta</taxon>
        <taxon>Tracheophyta</taxon>
        <taxon>Spermatophyta</taxon>
        <taxon>Magnoliopsida</taxon>
        <taxon>eudicotyledons</taxon>
        <taxon>Gunneridae</taxon>
        <taxon>Pentapetalae</taxon>
        <taxon>rosids</taxon>
        <taxon>malvids</taxon>
        <taxon>Sapindales</taxon>
        <taxon>Anacardiaceae</taxon>
        <taxon>Pistacia</taxon>
    </lineage>
</organism>
<dbReference type="Proteomes" id="UP001163603">
    <property type="component" value="Chromosome 11"/>
</dbReference>
<evidence type="ECO:0000313" key="2">
    <source>
        <dbReference type="Proteomes" id="UP001163603"/>
    </source>
</evidence>
<gene>
    <name evidence="1" type="ORF">Pint_31669</name>
</gene>
<reference evidence="2" key="1">
    <citation type="journal article" date="2023" name="G3 (Bethesda)">
        <title>Genome assembly and association tests identify interacting loci associated with vigor, precocity, and sex in interspecific pistachio rootstocks.</title>
        <authorList>
            <person name="Palmer W."/>
            <person name="Jacygrad E."/>
            <person name="Sagayaradj S."/>
            <person name="Cavanaugh K."/>
            <person name="Han R."/>
            <person name="Bertier L."/>
            <person name="Beede B."/>
            <person name="Kafkas S."/>
            <person name="Golino D."/>
            <person name="Preece J."/>
            <person name="Michelmore R."/>
        </authorList>
    </citation>
    <scope>NUCLEOTIDE SEQUENCE [LARGE SCALE GENOMIC DNA]</scope>
</reference>
<sequence length="375" mass="41552">MHLMLKSVKGGDGAMSSNNNEPVLKLLTEDRRLLASRVDAVADAFLSRKGKQKSCWNNIMTGSELGLTPNNEARNCFGPVFPNLELPEGPSSYNDMDEEEAMSLEEDATLLASRLISGKGSRGVISITGGTGTGKTTLALKVYKHAAVAQNFPARAWVTLPREFEVKDILETIAKQLTAEFEEVKRGWTEEELMKRIYCFLRNKSEEVDPVVDSRRTGATTDGKPNGRIKTCRMHYLLRGQWESKAEEANFVNSPSEAVSSTPSSSSNSATIRRLADHLDSGDESFVHILGDTSTNYSLRSCYTDLRSILSFDSREGPGPGDEIAKFLQRGIAGSLFIRLRVIDLEGVFRPKLPKEIGKLVELREKDEKQEKEKS</sequence>
<comment type="caution">
    <text evidence="1">The sequence shown here is derived from an EMBL/GenBank/DDBJ whole genome shotgun (WGS) entry which is preliminary data.</text>
</comment>